<evidence type="ECO:0000313" key="2">
    <source>
        <dbReference type="EMBL" id="SNB79142.1"/>
    </source>
</evidence>
<evidence type="ECO:0000259" key="1">
    <source>
        <dbReference type="Pfam" id="PF08241"/>
    </source>
</evidence>
<dbReference type="SUPFAM" id="SSF53335">
    <property type="entry name" value="S-adenosyl-L-methionine-dependent methyltransferases"/>
    <property type="match status" value="1"/>
</dbReference>
<gene>
    <name evidence="2" type="ORF">SAMN07250955_12034</name>
</gene>
<organism evidence="2 3">
    <name type="scientific">Arboricoccus pini</name>
    <dbReference type="NCBI Taxonomy" id="1963835"/>
    <lineage>
        <taxon>Bacteria</taxon>
        <taxon>Pseudomonadati</taxon>
        <taxon>Pseudomonadota</taxon>
        <taxon>Alphaproteobacteria</taxon>
        <taxon>Geminicoccales</taxon>
        <taxon>Geminicoccaceae</taxon>
        <taxon>Arboricoccus</taxon>
    </lineage>
</organism>
<dbReference type="OrthoDB" id="9800231at2"/>
<keyword evidence="3" id="KW-1185">Reference proteome</keyword>
<dbReference type="InterPro" id="IPR013216">
    <property type="entry name" value="Methyltransf_11"/>
</dbReference>
<dbReference type="RefSeq" id="WP_088562991.1">
    <property type="nucleotide sequence ID" value="NZ_FYEH01000020.1"/>
</dbReference>
<dbReference type="AlphaFoldDB" id="A0A212S1Z2"/>
<name>A0A212S1Z2_9PROT</name>
<reference evidence="2 3" key="1">
    <citation type="submission" date="2017-06" db="EMBL/GenBank/DDBJ databases">
        <authorList>
            <person name="Kim H.J."/>
            <person name="Triplett B.A."/>
        </authorList>
    </citation>
    <scope>NUCLEOTIDE SEQUENCE [LARGE SCALE GENOMIC DNA]</scope>
    <source>
        <strain evidence="2 3">B29T1</strain>
    </source>
</reference>
<sequence length="267" mass="29664">MKAEIEHLHAFYDTRGGQLARRLIAAQLRRLLGDMSGRTLVGIGYLGGFVNGFPEAERAISLLPSGLAAPGFLAGRQLGRVYEDAVRQRLALIPDDDLPIADGVADRVVLIHALENSLHLKRLLREAWRITADGGSVLAVVPNRRGFWCWSERTPFGQGRPYTMQQLKRTFAQHLFEPCGEARALFAPPSVARIWPSMAMRIERIVQQVAPELSGIVIVEARKSVMAPTAIVPLSANKARRRRYTAIPEIALAARDRDESRSKHHRG</sequence>
<dbReference type="EMBL" id="FYEH01000020">
    <property type="protein sequence ID" value="SNB79142.1"/>
    <property type="molecule type" value="Genomic_DNA"/>
</dbReference>
<dbReference type="Proteomes" id="UP000197065">
    <property type="component" value="Unassembled WGS sequence"/>
</dbReference>
<dbReference type="Pfam" id="PF08241">
    <property type="entry name" value="Methyltransf_11"/>
    <property type="match status" value="1"/>
</dbReference>
<feature type="domain" description="Methyltransferase type 11" evidence="1">
    <location>
        <begin position="96"/>
        <end position="138"/>
    </location>
</feature>
<dbReference type="Gene3D" id="3.40.50.150">
    <property type="entry name" value="Vaccinia Virus protein VP39"/>
    <property type="match status" value="1"/>
</dbReference>
<evidence type="ECO:0000313" key="3">
    <source>
        <dbReference type="Proteomes" id="UP000197065"/>
    </source>
</evidence>
<dbReference type="InterPro" id="IPR029063">
    <property type="entry name" value="SAM-dependent_MTases_sf"/>
</dbReference>
<proteinExistence type="predicted"/>
<accession>A0A212S1Z2</accession>
<protein>
    <recommendedName>
        <fullName evidence="1">Methyltransferase type 11 domain-containing protein</fullName>
    </recommendedName>
</protein>
<dbReference type="GO" id="GO:0008757">
    <property type="term" value="F:S-adenosylmethionine-dependent methyltransferase activity"/>
    <property type="evidence" value="ECO:0007669"/>
    <property type="project" value="InterPro"/>
</dbReference>